<dbReference type="EMBL" id="CP002838">
    <property type="protein sequence ID" value="AEM39201.1"/>
    <property type="molecule type" value="Genomic_DNA"/>
</dbReference>
<evidence type="ECO:0000256" key="17">
    <source>
        <dbReference type="ARBA" id="ARBA00048623"/>
    </source>
</evidence>
<evidence type="ECO:0000256" key="7">
    <source>
        <dbReference type="ARBA" id="ARBA00022475"/>
    </source>
</evidence>
<reference evidence="20 21" key="1">
    <citation type="journal article" date="2011" name="Stand. Genomic Sci.">
        <title>Complete genome sequence of the hyperthermophilic chemolithoautotroph Pyrolobus fumarii type strain (1A).</title>
        <authorList>
            <person name="Anderson I."/>
            <person name="Goker M."/>
            <person name="Nolan M."/>
            <person name="Lucas S."/>
            <person name="Hammon N."/>
            <person name="Deshpande S."/>
            <person name="Cheng J.F."/>
            <person name="Tapia R."/>
            <person name="Han C."/>
            <person name="Goodwin L."/>
            <person name="Pitluck S."/>
            <person name="Huntemann M."/>
            <person name="Liolios K."/>
            <person name="Ivanova N."/>
            <person name="Pagani I."/>
            <person name="Mavromatis K."/>
            <person name="Ovchinikova G."/>
            <person name="Pati A."/>
            <person name="Chen A."/>
            <person name="Palaniappan K."/>
            <person name="Land M."/>
            <person name="Hauser L."/>
            <person name="Brambilla E.M."/>
            <person name="Huber H."/>
            <person name="Yasawong M."/>
            <person name="Rohde M."/>
            <person name="Spring S."/>
            <person name="Abt B."/>
            <person name="Sikorski J."/>
            <person name="Wirth R."/>
            <person name="Detter J.C."/>
            <person name="Woyke T."/>
            <person name="Bristow J."/>
            <person name="Eisen J.A."/>
            <person name="Markowitz V."/>
            <person name="Hugenholtz P."/>
            <person name="Kyrpides N.C."/>
            <person name="Klenk H.P."/>
            <person name="Lapidus A."/>
        </authorList>
    </citation>
    <scope>NUCLEOTIDE SEQUENCE [LARGE SCALE GENOMIC DNA]</scope>
    <source>
        <strain evidence="21">DSM 11204 / 1A</strain>
    </source>
</reference>
<keyword evidence="10 19" id="KW-0812">Transmembrane</keyword>
<evidence type="ECO:0000256" key="19">
    <source>
        <dbReference type="HAMAP-Rule" id="MF_00719"/>
    </source>
</evidence>
<dbReference type="PANTHER" id="PTHR34148:SF1">
    <property type="entry name" value="ADENOSYLCOBINAMIDE-GDP RIBAZOLETRANSFERASE"/>
    <property type="match status" value="1"/>
</dbReference>
<accession>G0EGQ3</accession>
<evidence type="ECO:0000256" key="8">
    <source>
        <dbReference type="ARBA" id="ARBA00022573"/>
    </source>
</evidence>
<evidence type="ECO:0000256" key="14">
    <source>
        <dbReference type="ARBA" id="ARBA00025228"/>
    </source>
</evidence>
<evidence type="ECO:0000256" key="4">
    <source>
        <dbReference type="ARBA" id="ARBA00010561"/>
    </source>
</evidence>
<gene>
    <name evidence="19" type="primary">cobS</name>
    <name evidence="20" type="ordered locus">Pyrfu_1343</name>
</gene>
<evidence type="ECO:0000256" key="18">
    <source>
        <dbReference type="ARBA" id="ARBA00049504"/>
    </source>
</evidence>
<evidence type="ECO:0000256" key="2">
    <source>
        <dbReference type="ARBA" id="ARBA00004651"/>
    </source>
</evidence>
<dbReference type="STRING" id="694429.Pyrfu_1343"/>
<evidence type="ECO:0000256" key="6">
    <source>
        <dbReference type="ARBA" id="ARBA00015850"/>
    </source>
</evidence>
<dbReference type="KEGG" id="pfm:Pyrfu_1343"/>
<comment type="function">
    <text evidence="14 19">Joins adenosylcobinamide-GDP and alpha-ribazole to generate adenosylcobalamin (Ado-cobalamin). Also synthesizes adenosylcobalamin 5'-phosphate from adenosylcobinamide-GDP and alpha-ribazole 5'-phosphate.</text>
</comment>
<evidence type="ECO:0000256" key="12">
    <source>
        <dbReference type="ARBA" id="ARBA00022989"/>
    </source>
</evidence>
<feature type="transmembrane region" description="Helical" evidence="19">
    <location>
        <begin position="104"/>
        <end position="124"/>
    </location>
</feature>
<evidence type="ECO:0000256" key="5">
    <source>
        <dbReference type="ARBA" id="ARBA00013200"/>
    </source>
</evidence>
<comment type="catalytic activity">
    <reaction evidence="18 19">
        <text>alpha-ribazole 5'-phosphate + adenosylcob(III)inamide-GDP = adenosylcob(III)alamin 5'-phosphate + GMP + H(+)</text>
        <dbReference type="Rhea" id="RHEA:23560"/>
        <dbReference type="ChEBI" id="CHEBI:15378"/>
        <dbReference type="ChEBI" id="CHEBI:57918"/>
        <dbReference type="ChEBI" id="CHEBI:58115"/>
        <dbReference type="ChEBI" id="CHEBI:60487"/>
        <dbReference type="ChEBI" id="CHEBI:60493"/>
        <dbReference type="EC" id="2.7.8.26"/>
    </reaction>
</comment>
<dbReference type="NCBIfam" id="TIGR00317">
    <property type="entry name" value="cobS"/>
    <property type="match status" value="1"/>
</dbReference>
<comment type="pathway">
    <text evidence="3 19">Cofactor biosynthesis; adenosylcobalamin biosynthesis; adenosylcobalamin from cob(II)yrinate a,c-diamide: step 7/7.</text>
</comment>
<dbReference type="GO" id="GO:0005886">
    <property type="term" value="C:plasma membrane"/>
    <property type="evidence" value="ECO:0007669"/>
    <property type="project" value="UniProtKB-SubCell"/>
</dbReference>
<dbReference type="AlphaFoldDB" id="G0EGQ3"/>
<dbReference type="HAMAP" id="MF_00719">
    <property type="entry name" value="CobS"/>
    <property type="match status" value="1"/>
</dbReference>
<organism evidence="20 21">
    <name type="scientific">Pyrolobus fumarii (strain DSM 11204 / 1A)</name>
    <dbReference type="NCBI Taxonomy" id="694429"/>
    <lineage>
        <taxon>Archaea</taxon>
        <taxon>Thermoproteota</taxon>
        <taxon>Thermoprotei</taxon>
        <taxon>Desulfurococcales</taxon>
        <taxon>Pyrodictiaceae</taxon>
        <taxon>Pyrolobus</taxon>
    </lineage>
</organism>
<evidence type="ECO:0000256" key="16">
    <source>
        <dbReference type="ARBA" id="ARBA00032853"/>
    </source>
</evidence>
<feature type="transmembrane region" description="Helical" evidence="19">
    <location>
        <begin position="35"/>
        <end position="63"/>
    </location>
</feature>
<dbReference type="OrthoDB" id="11748at2157"/>
<dbReference type="eggNOG" id="arCOG04338">
    <property type="taxonomic scope" value="Archaea"/>
</dbReference>
<dbReference type="InParanoid" id="G0EGQ3"/>
<dbReference type="GO" id="GO:0051073">
    <property type="term" value="F:adenosylcobinamide-GDP ribazoletransferase activity"/>
    <property type="evidence" value="ECO:0007669"/>
    <property type="project" value="UniProtKB-UniRule"/>
</dbReference>
<keyword evidence="8 19" id="KW-0169">Cobalamin biosynthesis</keyword>
<keyword evidence="21" id="KW-1185">Reference proteome</keyword>
<dbReference type="InterPro" id="IPR003805">
    <property type="entry name" value="CobS"/>
</dbReference>
<comment type="catalytic activity">
    <reaction evidence="17 19">
        <text>alpha-ribazole + adenosylcob(III)inamide-GDP = adenosylcob(III)alamin + GMP + H(+)</text>
        <dbReference type="Rhea" id="RHEA:16049"/>
        <dbReference type="ChEBI" id="CHEBI:10329"/>
        <dbReference type="ChEBI" id="CHEBI:15378"/>
        <dbReference type="ChEBI" id="CHEBI:18408"/>
        <dbReference type="ChEBI" id="CHEBI:58115"/>
        <dbReference type="ChEBI" id="CHEBI:60487"/>
        <dbReference type="EC" id="2.7.8.26"/>
    </reaction>
</comment>
<evidence type="ECO:0000256" key="11">
    <source>
        <dbReference type="ARBA" id="ARBA00022842"/>
    </source>
</evidence>
<evidence type="ECO:0000256" key="9">
    <source>
        <dbReference type="ARBA" id="ARBA00022679"/>
    </source>
</evidence>
<evidence type="ECO:0000256" key="1">
    <source>
        <dbReference type="ARBA" id="ARBA00001946"/>
    </source>
</evidence>
<dbReference type="UniPathway" id="UPA00148">
    <property type="reaction ID" value="UER00238"/>
</dbReference>
<evidence type="ECO:0000256" key="3">
    <source>
        <dbReference type="ARBA" id="ARBA00004663"/>
    </source>
</evidence>
<keyword evidence="13 19" id="KW-0472">Membrane</keyword>
<keyword evidence="7 19" id="KW-1003">Cell membrane</keyword>
<keyword evidence="9 19" id="KW-0808">Transferase</keyword>
<keyword evidence="11 19" id="KW-0460">Magnesium</keyword>
<dbReference type="EC" id="2.7.8.26" evidence="5 19"/>
<comment type="subcellular location">
    <subcellularLocation>
        <location evidence="2 19">Cell membrane</location>
        <topology evidence="2 19">Multi-pass membrane protein</topology>
    </subcellularLocation>
</comment>
<sequence length="258" mass="26952">MACMRTLLALLTRLPVGYASLDEVARCLHLVPLVGLIEALIVSLAFILLLGNPGIAAAVYLVLHLLVTGGLHLDGFADYVDAIASGRRGLEAVRVMKDPRRGSLAAAALAIHSILVYASASTIASARLETILAAMISSYTVACYTMVYLLAFTRPEPYAGMARALQEAAPKSITRAMIVTIACIALAALLDPLATATAVVTGIVTGEFVRRDVEKRVGFSTGDTAGFTYETVRAVALLAAAIAVSAPLGLRPHIGLPP</sequence>
<evidence type="ECO:0000313" key="20">
    <source>
        <dbReference type="EMBL" id="AEM39201.1"/>
    </source>
</evidence>
<evidence type="ECO:0000256" key="15">
    <source>
        <dbReference type="ARBA" id="ARBA00032605"/>
    </source>
</evidence>
<feature type="transmembrane region" description="Helical" evidence="19">
    <location>
        <begin position="130"/>
        <end position="151"/>
    </location>
</feature>
<feature type="transmembrane region" description="Helical" evidence="19">
    <location>
        <begin position="172"/>
        <end position="190"/>
    </location>
</feature>
<comment type="cofactor">
    <cofactor evidence="1 19">
        <name>Mg(2+)</name>
        <dbReference type="ChEBI" id="CHEBI:18420"/>
    </cofactor>
</comment>
<dbReference type="Pfam" id="PF02654">
    <property type="entry name" value="CobS"/>
    <property type="match status" value="1"/>
</dbReference>
<name>G0EGQ3_PYRF1</name>
<dbReference type="GO" id="GO:0009236">
    <property type="term" value="P:cobalamin biosynthetic process"/>
    <property type="evidence" value="ECO:0007669"/>
    <property type="project" value="UniProtKB-UniRule"/>
</dbReference>
<keyword evidence="12 19" id="KW-1133">Transmembrane helix</keyword>
<evidence type="ECO:0000256" key="13">
    <source>
        <dbReference type="ARBA" id="ARBA00023136"/>
    </source>
</evidence>
<dbReference type="Proteomes" id="UP000001037">
    <property type="component" value="Chromosome"/>
</dbReference>
<protein>
    <recommendedName>
        <fullName evidence="6 19">Adenosylcobinamide-GDP ribazoletransferase</fullName>
        <ecNumber evidence="5 19">2.7.8.26</ecNumber>
    </recommendedName>
    <alternativeName>
        <fullName evidence="16 19">Cobalamin synthase</fullName>
    </alternativeName>
    <alternativeName>
        <fullName evidence="15 19">Cobalamin-5'-phosphate synthase</fullName>
    </alternativeName>
</protein>
<comment type="similarity">
    <text evidence="4 19">Belongs to the CobS family.</text>
</comment>
<dbReference type="PANTHER" id="PTHR34148">
    <property type="entry name" value="ADENOSYLCOBINAMIDE-GDP RIBAZOLETRANSFERASE"/>
    <property type="match status" value="1"/>
</dbReference>
<evidence type="ECO:0000256" key="10">
    <source>
        <dbReference type="ARBA" id="ARBA00022692"/>
    </source>
</evidence>
<proteinExistence type="inferred from homology"/>
<dbReference type="GO" id="GO:0008818">
    <property type="term" value="F:cobalamin 5'-phosphate synthase activity"/>
    <property type="evidence" value="ECO:0007669"/>
    <property type="project" value="UniProtKB-UniRule"/>
</dbReference>
<evidence type="ECO:0000313" key="21">
    <source>
        <dbReference type="Proteomes" id="UP000001037"/>
    </source>
</evidence>
<dbReference type="HOGENOM" id="CLU_057426_2_0_2"/>